<dbReference type="InterPro" id="IPR016130">
    <property type="entry name" value="Tyr_Pase_AS"/>
</dbReference>
<name>A0ABS3R3L2_9ACTN</name>
<dbReference type="Pfam" id="PF13350">
    <property type="entry name" value="Y_phosphatase3"/>
    <property type="match status" value="1"/>
</dbReference>
<keyword evidence="1" id="KW-0732">Signal</keyword>
<dbReference type="Proteomes" id="UP000666915">
    <property type="component" value="Unassembled WGS sequence"/>
</dbReference>
<organism evidence="2 3">
    <name type="scientific">Actinomadura nitritigenes</name>
    <dbReference type="NCBI Taxonomy" id="134602"/>
    <lineage>
        <taxon>Bacteria</taxon>
        <taxon>Bacillati</taxon>
        <taxon>Actinomycetota</taxon>
        <taxon>Actinomycetes</taxon>
        <taxon>Streptosporangiales</taxon>
        <taxon>Thermomonosporaceae</taxon>
        <taxon>Actinomadura</taxon>
    </lineage>
</organism>
<evidence type="ECO:0000313" key="3">
    <source>
        <dbReference type="Proteomes" id="UP000666915"/>
    </source>
</evidence>
<evidence type="ECO:0000256" key="1">
    <source>
        <dbReference type="SAM" id="SignalP"/>
    </source>
</evidence>
<dbReference type="RefSeq" id="WP_208269221.1">
    <property type="nucleotide sequence ID" value="NZ_BAAAGM010000003.1"/>
</dbReference>
<dbReference type="InterPro" id="IPR029021">
    <property type="entry name" value="Prot-tyrosine_phosphatase-like"/>
</dbReference>
<dbReference type="PROSITE" id="PS51257">
    <property type="entry name" value="PROKAR_LIPOPROTEIN"/>
    <property type="match status" value="1"/>
</dbReference>
<comment type="caution">
    <text evidence="2">The sequence shown here is derived from an EMBL/GenBank/DDBJ whole genome shotgun (WGS) entry which is preliminary data.</text>
</comment>
<dbReference type="EMBL" id="JAGEOK010000016">
    <property type="protein sequence ID" value="MBO2440850.1"/>
    <property type="molecule type" value="Genomic_DNA"/>
</dbReference>
<dbReference type="InterPro" id="IPR026893">
    <property type="entry name" value="Tyr/Ser_Pase_IphP-type"/>
</dbReference>
<sequence>MRTPRTSGVLLGTALLACALTAPPALADVPARAPAASAPAAASLSAAPRLATAANFRDLGGYATADGHHVRSGVVYRSNSLANLSDADQQTLLSLGITLDVDLRNAKERSDDPDRLPAGIAYKVADVEDLTHGISFADPALGSLLYGFLMGLITGSSDIGQSIAYPFMVDFSGASRAYRDLLTSIAANPGATVFHCTAGKDRTGWGAAVLLTLLGVPKATVYQDYLASNTYLGRPDAVESSWLDEAFHEVDNVYGGFDGYVHKGLGLSDATIAALRARLLTS</sequence>
<dbReference type="Gene3D" id="3.90.190.10">
    <property type="entry name" value="Protein tyrosine phosphatase superfamily"/>
    <property type="match status" value="1"/>
</dbReference>
<proteinExistence type="predicted"/>
<feature type="chain" id="PRO_5045245352" evidence="1">
    <location>
        <begin position="28"/>
        <end position="282"/>
    </location>
</feature>
<reference evidence="2 3" key="1">
    <citation type="submission" date="2021-03" db="EMBL/GenBank/DDBJ databases">
        <authorList>
            <person name="Kanchanasin P."/>
            <person name="Saeng-In P."/>
            <person name="Phongsopitanun W."/>
            <person name="Yuki M."/>
            <person name="Kudo T."/>
            <person name="Ohkuma M."/>
            <person name="Tanasupawat S."/>
        </authorList>
    </citation>
    <scope>NUCLEOTIDE SEQUENCE [LARGE SCALE GENOMIC DNA]</scope>
    <source>
        <strain evidence="2 3">L46</strain>
    </source>
</reference>
<dbReference type="PROSITE" id="PS00383">
    <property type="entry name" value="TYR_PHOSPHATASE_1"/>
    <property type="match status" value="1"/>
</dbReference>
<accession>A0ABS3R3L2</accession>
<keyword evidence="3" id="KW-1185">Reference proteome</keyword>
<gene>
    <name evidence="2" type="ORF">J4557_25310</name>
</gene>
<evidence type="ECO:0000313" key="2">
    <source>
        <dbReference type="EMBL" id="MBO2440850.1"/>
    </source>
</evidence>
<dbReference type="SUPFAM" id="SSF52799">
    <property type="entry name" value="(Phosphotyrosine protein) phosphatases II"/>
    <property type="match status" value="1"/>
</dbReference>
<feature type="signal peptide" evidence="1">
    <location>
        <begin position="1"/>
        <end position="27"/>
    </location>
</feature>
<protein>
    <submittedName>
        <fullName evidence="2">Tyrosine-protein phosphatase</fullName>
    </submittedName>
</protein>